<dbReference type="GO" id="GO:0006270">
    <property type="term" value="P:DNA replication initiation"/>
    <property type="evidence" value="ECO:0007669"/>
    <property type="project" value="TreeGrafter"/>
</dbReference>
<organism evidence="2 3">
    <name type="scientific">Vineibacter terrae</name>
    <dbReference type="NCBI Taxonomy" id="2586908"/>
    <lineage>
        <taxon>Bacteria</taxon>
        <taxon>Pseudomonadati</taxon>
        <taxon>Pseudomonadota</taxon>
        <taxon>Alphaproteobacteria</taxon>
        <taxon>Hyphomicrobiales</taxon>
        <taxon>Vineibacter</taxon>
    </lineage>
</organism>
<evidence type="ECO:0000259" key="1">
    <source>
        <dbReference type="Pfam" id="PF22688"/>
    </source>
</evidence>
<dbReference type="InterPro" id="IPR055199">
    <property type="entry name" value="Hda_lid"/>
</dbReference>
<dbReference type="GO" id="GO:0003688">
    <property type="term" value="F:DNA replication origin binding"/>
    <property type="evidence" value="ECO:0007669"/>
    <property type="project" value="TreeGrafter"/>
</dbReference>
<gene>
    <name evidence="2" type="ORF">FHP25_00480</name>
</gene>
<dbReference type="Proteomes" id="UP000321638">
    <property type="component" value="Unassembled WGS sequence"/>
</dbReference>
<name>A0A5C8PVR5_9HYPH</name>
<dbReference type="EMBL" id="VDUZ01000001">
    <property type="protein sequence ID" value="TXL82452.1"/>
    <property type="molecule type" value="Genomic_DNA"/>
</dbReference>
<reference evidence="2 3" key="1">
    <citation type="submission" date="2019-06" db="EMBL/GenBank/DDBJ databases">
        <title>New taxonomy in bacterial strain CC-CFT640, isolated from vineyard.</title>
        <authorList>
            <person name="Lin S.-Y."/>
            <person name="Tsai C.-F."/>
            <person name="Young C.-C."/>
        </authorList>
    </citation>
    <scope>NUCLEOTIDE SEQUENCE [LARGE SCALE GENOMIC DNA]</scope>
    <source>
        <strain evidence="2 3">CC-CFT640</strain>
    </source>
</reference>
<dbReference type="Pfam" id="PF22688">
    <property type="entry name" value="Hda_lid"/>
    <property type="match status" value="1"/>
</dbReference>
<dbReference type="OrthoDB" id="7390113at2"/>
<dbReference type="InterPro" id="IPR027417">
    <property type="entry name" value="P-loop_NTPase"/>
</dbReference>
<sequence>MSEQLPFDLAGPPSYGRADFLPAEANATALAWVDRWPDWPGPASVLVGPAGSGKTHLLHLWAARAQALRLQGAALDQPDVATLFDMLGDARHVAVDEADAVAGRPHAEQQLFHLYNWLRERGGSLLLASRTAPARWRVQLPDLASRLRAAAVAEIGAPDDALLSAVLVKLFHDRQVAITEDVVQYLVRRMERSLSAAGAIVARIDRRALAEQRAVSVKLLRDMAPELGLGEG</sequence>
<dbReference type="AlphaFoldDB" id="A0A5C8PVR5"/>
<dbReference type="PANTHER" id="PTHR30050:SF5">
    <property type="entry name" value="DNAA REGULATORY INACTIVATOR HDA"/>
    <property type="match status" value="1"/>
</dbReference>
<protein>
    <submittedName>
        <fullName evidence="2">DNA replication protein</fullName>
    </submittedName>
</protein>
<feature type="domain" description="Hda lid" evidence="1">
    <location>
        <begin position="166"/>
        <end position="222"/>
    </location>
</feature>
<proteinExistence type="predicted"/>
<accession>A0A5C8PVR5</accession>
<dbReference type="GO" id="GO:0005886">
    <property type="term" value="C:plasma membrane"/>
    <property type="evidence" value="ECO:0007669"/>
    <property type="project" value="TreeGrafter"/>
</dbReference>
<keyword evidence="3" id="KW-1185">Reference proteome</keyword>
<dbReference type="Gene3D" id="3.40.50.300">
    <property type="entry name" value="P-loop containing nucleotide triphosphate hydrolases"/>
    <property type="match status" value="1"/>
</dbReference>
<dbReference type="PANTHER" id="PTHR30050">
    <property type="entry name" value="CHROMOSOMAL REPLICATION INITIATOR PROTEIN DNAA"/>
    <property type="match status" value="1"/>
</dbReference>
<evidence type="ECO:0000313" key="3">
    <source>
        <dbReference type="Proteomes" id="UP000321638"/>
    </source>
</evidence>
<comment type="caution">
    <text evidence="2">The sequence shown here is derived from an EMBL/GenBank/DDBJ whole genome shotgun (WGS) entry which is preliminary data.</text>
</comment>
<dbReference type="SUPFAM" id="SSF52540">
    <property type="entry name" value="P-loop containing nucleoside triphosphate hydrolases"/>
    <property type="match status" value="1"/>
</dbReference>
<evidence type="ECO:0000313" key="2">
    <source>
        <dbReference type="EMBL" id="TXL82452.1"/>
    </source>
</evidence>
<dbReference type="Gene3D" id="1.10.8.60">
    <property type="match status" value="1"/>
</dbReference>